<dbReference type="RefSeq" id="WP_119658408.1">
    <property type="nucleotide sequence ID" value="NZ_QUAL01000021.1"/>
</dbReference>
<dbReference type="InterPro" id="IPR003137">
    <property type="entry name" value="PA_domain"/>
</dbReference>
<keyword evidence="1" id="KW-0732">Signal</keyword>
<keyword evidence="4" id="KW-0378">Hydrolase</keyword>
<proteinExistence type="predicted"/>
<reference evidence="4 5" key="1">
    <citation type="submission" date="2018-09" db="EMBL/GenBank/DDBJ databases">
        <title>Isolation, diversity and antifungal activity of actinobacteria from wheat.</title>
        <authorList>
            <person name="Han C."/>
        </authorList>
    </citation>
    <scope>NUCLEOTIDE SEQUENCE [LARGE SCALE GENOMIC DNA]</scope>
    <source>
        <strain evidence="4 5">NEAU-YY265</strain>
    </source>
</reference>
<dbReference type="GO" id="GO:0004177">
    <property type="term" value="F:aminopeptidase activity"/>
    <property type="evidence" value="ECO:0007669"/>
    <property type="project" value="UniProtKB-KW"/>
</dbReference>
<evidence type="ECO:0000256" key="1">
    <source>
        <dbReference type="SAM" id="SignalP"/>
    </source>
</evidence>
<keyword evidence="4" id="KW-0645">Protease</keyword>
<organism evidence="4 5">
    <name type="scientific">Jiangella rhizosphaerae</name>
    <dbReference type="NCBI Taxonomy" id="2293569"/>
    <lineage>
        <taxon>Bacteria</taxon>
        <taxon>Bacillati</taxon>
        <taxon>Actinomycetota</taxon>
        <taxon>Actinomycetes</taxon>
        <taxon>Jiangellales</taxon>
        <taxon>Jiangellaceae</taxon>
        <taxon>Jiangella</taxon>
    </lineage>
</organism>
<dbReference type="Pfam" id="PF04389">
    <property type="entry name" value="Peptidase_M28"/>
    <property type="match status" value="1"/>
</dbReference>
<dbReference type="GO" id="GO:0008235">
    <property type="term" value="F:metalloexopeptidase activity"/>
    <property type="evidence" value="ECO:0007669"/>
    <property type="project" value="InterPro"/>
</dbReference>
<comment type="caution">
    <text evidence="4">The sequence shown here is derived from an EMBL/GenBank/DDBJ whole genome shotgun (WGS) entry which is preliminary data.</text>
</comment>
<dbReference type="Proteomes" id="UP000284057">
    <property type="component" value="Unassembled WGS sequence"/>
</dbReference>
<keyword evidence="5" id="KW-1185">Reference proteome</keyword>
<dbReference type="AlphaFoldDB" id="A0A418KWC8"/>
<dbReference type="EMBL" id="QUAL01000021">
    <property type="protein sequence ID" value="RIQ35667.1"/>
    <property type="molecule type" value="Genomic_DNA"/>
</dbReference>
<dbReference type="PANTHER" id="PTHR12147">
    <property type="entry name" value="METALLOPEPTIDASE M28 FAMILY MEMBER"/>
    <property type="match status" value="1"/>
</dbReference>
<dbReference type="GO" id="GO:0006508">
    <property type="term" value="P:proteolysis"/>
    <property type="evidence" value="ECO:0007669"/>
    <property type="project" value="InterPro"/>
</dbReference>
<feature type="chain" id="PRO_5019332489" evidence="1">
    <location>
        <begin position="26"/>
        <end position="511"/>
    </location>
</feature>
<dbReference type="Pfam" id="PF02225">
    <property type="entry name" value="PA"/>
    <property type="match status" value="1"/>
</dbReference>
<dbReference type="SUPFAM" id="SSF52025">
    <property type="entry name" value="PA domain"/>
    <property type="match status" value="1"/>
</dbReference>
<evidence type="ECO:0000259" key="2">
    <source>
        <dbReference type="Pfam" id="PF02225"/>
    </source>
</evidence>
<dbReference type="OrthoDB" id="345880at2"/>
<evidence type="ECO:0000259" key="3">
    <source>
        <dbReference type="Pfam" id="PF04389"/>
    </source>
</evidence>
<protein>
    <submittedName>
        <fullName evidence="4">Aminopeptidase</fullName>
    </submittedName>
</protein>
<feature type="domain" description="PA" evidence="2">
    <location>
        <begin position="132"/>
        <end position="234"/>
    </location>
</feature>
<dbReference type="PANTHER" id="PTHR12147:SF26">
    <property type="entry name" value="PEPTIDASE M28 DOMAIN-CONTAINING PROTEIN"/>
    <property type="match status" value="1"/>
</dbReference>
<dbReference type="Gene3D" id="3.40.630.10">
    <property type="entry name" value="Zn peptidases"/>
    <property type="match status" value="1"/>
</dbReference>
<name>A0A418KWC8_9ACTN</name>
<dbReference type="SUPFAM" id="SSF53187">
    <property type="entry name" value="Zn-dependent exopeptidases"/>
    <property type="match status" value="1"/>
</dbReference>
<gene>
    <name evidence="4" type="ORF">DY240_02575</name>
</gene>
<dbReference type="InterPro" id="IPR046450">
    <property type="entry name" value="PA_dom_sf"/>
</dbReference>
<feature type="domain" description="Peptidase M28" evidence="3">
    <location>
        <begin position="261"/>
        <end position="477"/>
    </location>
</feature>
<evidence type="ECO:0000313" key="5">
    <source>
        <dbReference type="Proteomes" id="UP000284057"/>
    </source>
</evidence>
<feature type="signal peptide" evidence="1">
    <location>
        <begin position="1"/>
        <end position="25"/>
    </location>
</feature>
<dbReference type="InterPro" id="IPR045175">
    <property type="entry name" value="M28_fam"/>
</dbReference>
<dbReference type="Gene3D" id="3.50.30.30">
    <property type="match status" value="1"/>
</dbReference>
<dbReference type="InterPro" id="IPR007484">
    <property type="entry name" value="Peptidase_M28"/>
</dbReference>
<accession>A0A418KWC8</accession>
<keyword evidence="4" id="KW-0031">Aminopeptidase</keyword>
<sequence>MRRNAVFAVGTAAAAVLIAAPLASAAKPVDSTALRDAVTSAGIMEHLEVFQDIADANGGTRASGTPGYDESLEYVKAQLDAAGYQTTVQPFLFNTFEELAAPAFERVSPDPAAYAEGDDFLTMEFSGSGDVTGALVPTNDIIIPPTSQPSSSSGCEAADFAPASATEPQVALVQRGTCDFTVKAVNAQNAGYDAVVIFNEGQEGRTEAVAGTLGAETEATIPVLGASFAVGADLYARTQAGTVVVHVMTSTLITHDVPTANLLATTGEGRSDRQVVVGAHLDSVAEGEGINDNGSGSAQNLEIALRMAELGIEPRNQVVFAWWGAEESGLIGSQFYVDSLTTRQVKGIAVNLNFDMVASPNYVRFVYDGDASDTASLGSTGSGVVEDVFTDYFAAQGLETEPTAFDGRSDYDAFINVGIPAGGLFSGAEGIKTAEQAAVYGGTAGLAYDPCYHAECDDISNLSVQALDEFSDAAAHATLTFAMTTSAIEGTDKGNAIGQSESSFLGSHLRR</sequence>
<evidence type="ECO:0000313" key="4">
    <source>
        <dbReference type="EMBL" id="RIQ35667.1"/>
    </source>
</evidence>